<gene>
    <name evidence="3" type="ORF">HPP92_025784</name>
</gene>
<dbReference type="SUPFAM" id="SSF49562">
    <property type="entry name" value="C2 domain (Calcium/lipid-binding domain, CaLB)"/>
    <property type="match status" value="1"/>
</dbReference>
<dbReference type="InterPro" id="IPR000008">
    <property type="entry name" value="C2_dom"/>
</dbReference>
<name>A0A835PIN3_VANPL</name>
<reference evidence="3 4" key="1">
    <citation type="journal article" date="2020" name="Nat. Food">
        <title>A phased Vanilla planifolia genome enables genetic improvement of flavour and production.</title>
        <authorList>
            <person name="Hasing T."/>
            <person name="Tang H."/>
            <person name="Brym M."/>
            <person name="Khazi F."/>
            <person name="Huang T."/>
            <person name="Chambers A.H."/>
        </authorList>
    </citation>
    <scope>NUCLEOTIDE SEQUENCE [LARGE SCALE GENOMIC DNA]</scope>
    <source>
        <tissue evidence="3">Leaf</tissue>
    </source>
</reference>
<dbReference type="PANTHER" id="PTHR32246:SF20">
    <property type="entry name" value="CALCIUM-DEPENDENT LIPID-BINDING (CALB DOMAIN) FAMILY PROTEIN"/>
    <property type="match status" value="1"/>
</dbReference>
<dbReference type="Proteomes" id="UP000636800">
    <property type="component" value="Unassembled WGS sequence"/>
</dbReference>
<dbReference type="SMART" id="SM00239">
    <property type="entry name" value="C2"/>
    <property type="match status" value="1"/>
</dbReference>
<dbReference type="Pfam" id="PF00168">
    <property type="entry name" value="C2"/>
    <property type="match status" value="1"/>
</dbReference>
<organism evidence="3 4">
    <name type="scientific">Vanilla planifolia</name>
    <name type="common">Vanilla</name>
    <dbReference type="NCBI Taxonomy" id="51239"/>
    <lineage>
        <taxon>Eukaryota</taxon>
        <taxon>Viridiplantae</taxon>
        <taxon>Streptophyta</taxon>
        <taxon>Embryophyta</taxon>
        <taxon>Tracheophyta</taxon>
        <taxon>Spermatophyta</taxon>
        <taxon>Magnoliopsida</taxon>
        <taxon>Liliopsida</taxon>
        <taxon>Asparagales</taxon>
        <taxon>Orchidaceae</taxon>
        <taxon>Vanilloideae</taxon>
        <taxon>Vanilleae</taxon>
        <taxon>Vanilla</taxon>
    </lineage>
</organism>
<dbReference type="PANTHER" id="PTHR32246">
    <property type="entry name" value="INGRESSION PROTEIN FIC1"/>
    <property type="match status" value="1"/>
</dbReference>
<protein>
    <recommendedName>
        <fullName evidence="2">C2 domain-containing protein</fullName>
    </recommendedName>
</protein>
<evidence type="ECO:0000313" key="4">
    <source>
        <dbReference type="Proteomes" id="UP000636800"/>
    </source>
</evidence>
<feature type="domain" description="C2" evidence="2">
    <location>
        <begin position="1"/>
        <end position="111"/>
    </location>
</feature>
<dbReference type="AlphaFoldDB" id="A0A835PIN3"/>
<dbReference type="CDD" id="cd04051">
    <property type="entry name" value="C2_SRC2_like"/>
    <property type="match status" value="1"/>
</dbReference>
<evidence type="ECO:0000256" key="1">
    <source>
        <dbReference type="SAM" id="MobiDB-lite"/>
    </source>
</evidence>
<keyword evidence="4" id="KW-1185">Reference proteome</keyword>
<feature type="compositionally biased region" description="Pro residues" evidence="1">
    <location>
        <begin position="204"/>
        <end position="236"/>
    </location>
</feature>
<proteinExistence type="predicted"/>
<feature type="region of interest" description="Disordered" evidence="1">
    <location>
        <begin position="141"/>
        <end position="171"/>
    </location>
</feature>
<dbReference type="EMBL" id="JADCNL010000014">
    <property type="protein sequence ID" value="KAG0453120.1"/>
    <property type="molecule type" value="Genomic_DNA"/>
</dbReference>
<evidence type="ECO:0000259" key="2">
    <source>
        <dbReference type="PROSITE" id="PS50004"/>
    </source>
</evidence>
<comment type="caution">
    <text evidence="3">The sequence shown here is derived from an EMBL/GenBank/DDBJ whole genome shotgun (WGS) entry which is preliminary data.</text>
</comment>
<accession>A0A835PIN3</accession>
<dbReference type="InterPro" id="IPR035892">
    <property type="entry name" value="C2_domain_sf"/>
</dbReference>
<sequence>MGSRYDVEVTILSAHNLKNVNWRNGDLRPYAVAWIDTSAKCSTKVDIDHDTDPEWDEKLTIPLPPNLSLRDATLYVDIVHANAEEGTKPLVGSARLPLSEVVDEAGIGGKIERKLKLKRPSGRPPGKLEVCVAVKEPPRYYPPPPATAPYGQPYGASDYRDPYGYAPPVRNPYGAPSPGGYPYAGPPTAAPPSGYPYGGPPAAAPPSGYPYGGPPAATPPSGYPYGGPPAGGPPAGYPYGGSQPSYGQTATGSASKSKFGMGTGLAVGAAAGILGGLALAEGVDYVEDKIADDVADKVEDDFYEDDF</sequence>
<dbReference type="GO" id="GO:0006952">
    <property type="term" value="P:defense response"/>
    <property type="evidence" value="ECO:0007669"/>
    <property type="project" value="InterPro"/>
</dbReference>
<feature type="region of interest" description="Disordered" evidence="1">
    <location>
        <begin position="204"/>
        <end position="254"/>
    </location>
</feature>
<dbReference type="Gene3D" id="2.60.40.150">
    <property type="entry name" value="C2 domain"/>
    <property type="match status" value="1"/>
</dbReference>
<evidence type="ECO:0000313" key="3">
    <source>
        <dbReference type="EMBL" id="KAG0453120.1"/>
    </source>
</evidence>
<dbReference type="InterPro" id="IPR044750">
    <property type="entry name" value="C2_SRC2/BAP"/>
</dbReference>
<dbReference type="PROSITE" id="PS50004">
    <property type="entry name" value="C2"/>
    <property type="match status" value="1"/>
</dbReference>